<keyword evidence="10" id="KW-0406">Ion transport</keyword>
<keyword evidence="5 10" id="KW-0472">Membrane</keyword>
<comment type="subcellular location">
    <subcellularLocation>
        <location evidence="1 10">Cell membrane</location>
        <topology evidence="1 10">Multi-pass membrane protein</topology>
    </subcellularLocation>
</comment>
<comment type="activity regulation">
    <text evidence="10">Na(+) is not transported, but it plays an essential structural role and its presence is essential for fluoride channel function.</text>
</comment>
<evidence type="ECO:0000256" key="9">
    <source>
        <dbReference type="ARBA" id="ARBA00049940"/>
    </source>
</evidence>
<dbReference type="EMBL" id="JBHSSL010000027">
    <property type="protein sequence ID" value="MFC6169893.1"/>
    <property type="molecule type" value="Genomic_DNA"/>
</dbReference>
<dbReference type="Pfam" id="PF02537">
    <property type="entry name" value="CRCB"/>
    <property type="match status" value="1"/>
</dbReference>
<dbReference type="PANTHER" id="PTHR28259:SF1">
    <property type="entry name" value="FLUORIDE EXPORT PROTEIN 1-RELATED"/>
    <property type="match status" value="1"/>
</dbReference>
<proteinExistence type="inferred from homology"/>
<evidence type="ECO:0000256" key="7">
    <source>
        <dbReference type="ARBA" id="ARBA00035120"/>
    </source>
</evidence>
<comment type="catalytic activity">
    <reaction evidence="8">
        <text>fluoride(in) = fluoride(out)</text>
        <dbReference type="Rhea" id="RHEA:76159"/>
        <dbReference type="ChEBI" id="CHEBI:17051"/>
    </reaction>
    <physiologicalReaction direction="left-to-right" evidence="8">
        <dbReference type="Rhea" id="RHEA:76160"/>
    </physiologicalReaction>
</comment>
<name>A0ABW1RDS8_9LACO</name>
<keyword evidence="12" id="KW-1185">Reference proteome</keyword>
<evidence type="ECO:0000313" key="12">
    <source>
        <dbReference type="Proteomes" id="UP001596289"/>
    </source>
</evidence>
<dbReference type="InterPro" id="IPR003691">
    <property type="entry name" value="FluC"/>
</dbReference>
<evidence type="ECO:0000256" key="1">
    <source>
        <dbReference type="ARBA" id="ARBA00004651"/>
    </source>
</evidence>
<evidence type="ECO:0000256" key="2">
    <source>
        <dbReference type="ARBA" id="ARBA00022475"/>
    </source>
</evidence>
<sequence length="126" mass="13532">MNYIVVGLFAFFGGGCRYLLSSWSTTFPWGTLIVNLVGCFVLVWLTQYLAQILPLSERLVLGAGTGFVGAFTTFSTFSLETIKFIQTQQYLAAALYVGISLVGGLACASAGLLVGQLAHRREGAHD</sequence>
<evidence type="ECO:0000256" key="6">
    <source>
        <dbReference type="ARBA" id="ARBA00023303"/>
    </source>
</evidence>
<gene>
    <name evidence="10" type="primary">fluC</name>
    <name evidence="10" type="synonym">crcB</name>
    <name evidence="11" type="ORF">ACFQGP_04775</name>
</gene>
<comment type="similarity">
    <text evidence="7 10">Belongs to the fluoride channel Fluc/FEX (TC 1.A.43) family.</text>
</comment>
<feature type="transmembrane region" description="Helical" evidence="10">
    <location>
        <begin position="27"/>
        <end position="47"/>
    </location>
</feature>
<evidence type="ECO:0000256" key="10">
    <source>
        <dbReference type="HAMAP-Rule" id="MF_00454"/>
    </source>
</evidence>
<organism evidence="11 12">
    <name type="scientific">Loigolactobacillus jiayinensis</name>
    <dbReference type="NCBI Taxonomy" id="2486016"/>
    <lineage>
        <taxon>Bacteria</taxon>
        <taxon>Bacillati</taxon>
        <taxon>Bacillota</taxon>
        <taxon>Bacilli</taxon>
        <taxon>Lactobacillales</taxon>
        <taxon>Lactobacillaceae</taxon>
        <taxon>Loigolactobacillus</taxon>
    </lineage>
</organism>
<feature type="binding site" evidence="10">
    <location>
        <position position="72"/>
    </location>
    <ligand>
        <name>Na(+)</name>
        <dbReference type="ChEBI" id="CHEBI:29101"/>
        <note>structural</note>
    </ligand>
</feature>
<keyword evidence="6 10" id="KW-0407">Ion channel</keyword>
<evidence type="ECO:0000256" key="8">
    <source>
        <dbReference type="ARBA" id="ARBA00035585"/>
    </source>
</evidence>
<comment type="function">
    <text evidence="9 10">Fluoride-specific ion channel. Important for reducing fluoride concentration in the cell, thus reducing its toxicity.</text>
</comment>
<dbReference type="RefSeq" id="WP_125551648.1">
    <property type="nucleotide sequence ID" value="NZ_JBHSSL010000027.1"/>
</dbReference>
<keyword evidence="10" id="KW-0813">Transport</keyword>
<keyword evidence="10" id="KW-0479">Metal-binding</keyword>
<accession>A0ABW1RDS8</accession>
<keyword evidence="2 10" id="KW-1003">Cell membrane</keyword>
<reference evidence="12" key="1">
    <citation type="journal article" date="2019" name="Int. J. Syst. Evol. Microbiol.">
        <title>The Global Catalogue of Microorganisms (GCM) 10K type strain sequencing project: providing services to taxonomists for standard genome sequencing and annotation.</title>
        <authorList>
            <consortium name="The Broad Institute Genomics Platform"/>
            <consortium name="The Broad Institute Genome Sequencing Center for Infectious Disease"/>
            <person name="Wu L."/>
            <person name="Ma J."/>
        </authorList>
    </citation>
    <scope>NUCLEOTIDE SEQUENCE [LARGE SCALE GENOMIC DNA]</scope>
    <source>
        <strain evidence="12">CCM 8904</strain>
    </source>
</reference>
<dbReference type="HAMAP" id="MF_00454">
    <property type="entry name" value="FluC"/>
    <property type="match status" value="1"/>
</dbReference>
<dbReference type="Proteomes" id="UP001596289">
    <property type="component" value="Unassembled WGS sequence"/>
</dbReference>
<keyword evidence="10" id="KW-0915">Sodium</keyword>
<comment type="caution">
    <text evidence="11">The sequence shown here is derived from an EMBL/GenBank/DDBJ whole genome shotgun (WGS) entry which is preliminary data.</text>
</comment>
<protein>
    <recommendedName>
        <fullName evidence="10">Fluoride-specific ion channel FluC</fullName>
    </recommendedName>
</protein>
<keyword evidence="3 10" id="KW-0812">Transmembrane</keyword>
<keyword evidence="4 10" id="KW-1133">Transmembrane helix</keyword>
<evidence type="ECO:0000256" key="5">
    <source>
        <dbReference type="ARBA" id="ARBA00023136"/>
    </source>
</evidence>
<feature type="binding site" evidence="10">
    <location>
        <position position="69"/>
    </location>
    <ligand>
        <name>Na(+)</name>
        <dbReference type="ChEBI" id="CHEBI:29101"/>
        <note>structural</note>
    </ligand>
</feature>
<evidence type="ECO:0000256" key="3">
    <source>
        <dbReference type="ARBA" id="ARBA00022692"/>
    </source>
</evidence>
<feature type="transmembrane region" description="Helical" evidence="10">
    <location>
        <begin position="91"/>
        <end position="114"/>
    </location>
</feature>
<evidence type="ECO:0000313" key="11">
    <source>
        <dbReference type="EMBL" id="MFC6169893.1"/>
    </source>
</evidence>
<dbReference type="PANTHER" id="PTHR28259">
    <property type="entry name" value="FLUORIDE EXPORT PROTEIN 1-RELATED"/>
    <property type="match status" value="1"/>
</dbReference>
<feature type="transmembrane region" description="Helical" evidence="10">
    <location>
        <begin position="59"/>
        <end position="79"/>
    </location>
</feature>
<evidence type="ECO:0000256" key="4">
    <source>
        <dbReference type="ARBA" id="ARBA00022989"/>
    </source>
</evidence>